<comment type="subcellular location">
    <subcellularLocation>
        <location evidence="1">Membrane</location>
        <topology evidence="1">Multi-pass membrane protein</topology>
    </subcellularLocation>
</comment>
<dbReference type="AlphaFoldDB" id="F5L5S2"/>
<dbReference type="KEGG" id="cthu:HUR95_01250"/>
<dbReference type="Proteomes" id="UP000825179">
    <property type="component" value="Chromosome"/>
</dbReference>
<evidence type="ECO:0000256" key="1">
    <source>
        <dbReference type="ARBA" id="ARBA00004141"/>
    </source>
</evidence>
<dbReference type="Pfam" id="PF05154">
    <property type="entry name" value="TM2"/>
    <property type="match status" value="1"/>
</dbReference>
<gene>
    <name evidence="7" type="ORF">CathTA2_1135</name>
    <name evidence="8" type="ORF">HUR95_01250</name>
</gene>
<evidence type="ECO:0000313" key="10">
    <source>
        <dbReference type="Proteomes" id="UP000825179"/>
    </source>
</evidence>
<name>F5L5S2_CALTT</name>
<accession>F5L5S2</accession>
<feature type="domain" description="TM2" evidence="6">
    <location>
        <begin position="27"/>
        <end position="84"/>
    </location>
</feature>
<proteinExistence type="predicted"/>
<reference evidence="8" key="3">
    <citation type="submission" date="2021-08" db="EMBL/GenBank/DDBJ databases">
        <authorList>
            <person name="de Jong S."/>
            <person name="van den Broek M."/>
            <person name="Merkel A."/>
            <person name="de la Torre Cortes P."/>
            <person name="Kalamorz F."/>
            <person name="Cook G."/>
            <person name="van Loosdrecht M."/>
            <person name="McMillan D."/>
        </authorList>
    </citation>
    <scope>NUCLEOTIDE SEQUENCE</scope>
    <source>
        <strain evidence="8">TA2.A1</strain>
    </source>
</reference>
<dbReference type="OrthoDB" id="2004788at2"/>
<dbReference type="RefSeq" id="WP_007503927.1">
    <property type="nucleotide sequence ID" value="NZ_AFCE01000114.1"/>
</dbReference>
<evidence type="ECO:0000256" key="3">
    <source>
        <dbReference type="ARBA" id="ARBA00022989"/>
    </source>
</evidence>
<evidence type="ECO:0000313" key="8">
    <source>
        <dbReference type="EMBL" id="QZT34091.1"/>
    </source>
</evidence>
<dbReference type="EMBL" id="CP082237">
    <property type="protein sequence ID" value="QZT34091.1"/>
    <property type="molecule type" value="Genomic_DNA"/>
</dbReference>
<evidence type="ECO:0000256" key="5">
    <source>
        <dbReference type="SAM" id="Phobius"/>
    </source>
</evidence>
<dbReference type="PANTHER" id="PTHR21016:SF25">
    <property type="entry name" value="TM2 DOMAIN-CONTAINING PROTEIN DDB_G0277895-RELATED"/>
    <property type="match status" value="1"/>
</dbReference>
<evidence type="ECO:0000313" key="9">
    <source>
        <dbReference type="Proteomes" id="UP000010716"/>
    </source>
</evidence>
<evidence type="ECO:0000256" key="4">
    <source>
        <dbReference type="ARBA" id="ARBA00023136"/>
    </source>
</evidence>
<evidence type="ECO:0000256" key="2">
    <source>
        <dbReference type="ARBA" id="ARBA00022692"/>
    </source>
</evidence>
<dbReference type="InterPro" id="IPR050932">
    <property type="entry name" value="TM2D1-3-like"/>
</dbReference>
<feature type="transmembrane region" description="Helical" evidence="5">
    <location>
        <begin position="31"/>
        <end position="49"/>
    </location>
</feature>
<dbReference type="GO" id="GO:0016020">
    <property type="term" value="C:membrane"/>
    <property type="evidence" value="ECO:0007669"/>
    <property type="project" value="UniProtKB-SubCell"/>
</dbReference>
<keyword evidence="2 5" id="KW-0812">Transmembrane</keyword>
<organism evidence="7 9">
    <name type="scientific">Caldalkalibacillus thermarum (strain TA2.A1)</name>
    <dbReference type="NCBI Taxonomy" id="986075"/>
    <lineage>
        <taxon>Bacteria</taxon>
        <taxon>Bacillati</taxon>
        <taxon>Bacillota</taxon>
        <taxon>Bacilli</taxon>
        <taxon>Bacillales</taxon>
        <taxon>Bacillaceae</taxon>
        <taxon>Caldalkalibacillus</taxon>
    </lineage>
</organism>
<dbReference type="eggNOG" id="COG2314">
    <property type="taxonomic scope" value="Bacteria"/>
</dbReference>
<reference evidence="7 9" key="1">
    <citation type="journal article" date="2011" name="J. Bacteriol.">
        <title>Draft genome sequence of the thermoalkaliphilic Caldalkalibacillus thermarum strain TA2.A1.</title>
        <authorList>
            <person name="Kalamorz F."/>
            <person name="Keis S."/>
            <person name="McMillan D.G."/>
            <person name="Olsson K."/>
            <person name="Stanton J.A."/>
            <person name="Stockwell P."/>
            <person name="Black M.A."/>
            <person name="Klingeman D.M."/>
            <person name="Land M.L."/>
            <person name="Han C.S."/>
            <person name="Martin S.L."/>
            <person name="Becher S.A."/>
            <person name="Peddie C.J."/>
            <person name="Morgan H.W."/>
            <person name="Matthies D."/>
            <person name="Preiss L."/>
            <person name="Meier T."/>
            <person name="Brown S.D."/>
            <person name="Cook G.M."/>
        </authorList>
    </citation>
    <scope>NUCLEOTIDE SEQUENCE [LARGE SCALE GENOMIC DNA]</scope>
    <source>
        <strain evidence="7 9">TA2.A1</strain>
    </source>
</reference>
<evidence type="ECO:0000259" key="6">
    <source>
        <dbReference type="Pfam" id="PF05154"/>
    </source>
</evidence>
<dbReference type="InterPro" id="IPR007829">
    <property type="entry name" value="TM2"/>
</dbReference>
<keyword evidence="10" id="KW-1185">Reference proteome</keyword>
<keyword evidence="3 5" id="KW-1133">Transmembrane helix</keyword>
<dbReference type="EMBL" id="AFCE01000114">
    <property type="protein sequence ID" value="EGL83314.1"/>
    <property type="molecule type" value="Genomic_DNA"/>
</dbReference>
<evidence type="ECO:0000313" key="7">
    <source>
        <dbReference type="EMBL" id="EGL83314.1"/>
    </source>
</evidence>
<dbReference type="Proteomes" id="UP000010716">
    <property type="component" value="Unassembled WGS sequence"/>
</dbReference>
<feature type="transmembrane region" description="Helical" evidence="5">
    <location>
        <begin position="55"/>
        <end position="85"/>
    </location>
</feature>
<reference evidence="8 10" key="2">
    <citation type="journal article" date="2020" name="Extremophiles">
        <title>Genomic analysis of Caldalkalibacillus thermarum TA2.A1 reveals aerobic alkaliphilic metabolism and evolutionary hallmarks linking alkaliphilic bacteria and plant life.</title>
        <authorList>
            <person name="de Jong S.I."/>
            <person name="van den Broek M.A."/>
            <person name="Merkel A.Y."/>
            <person name="de la Torre Cortes P."/>
            <person name="Kalamorz F."/>
            <person name="Cook G.M."/>
            <person name="van Loosdrecht M.C.M."/>
            <person name="McMillan D.G.G."/>
        </authorList>
    </citation>
    <scope>NUCLEOTIDE SEQUENCE [LARGE SCALE GENOMIC DNA]</scope>
    <source>
        <strain evidence="8 10">TA2.A1</strain>
    </source>
</reference>
<keyword evidence="4 5" id="KW-0472">Membrane</keyword>
<dbReference type="PANTHER" id="PTHR21016">
    <property type="entry name" value="BETA-AMYLOID BINDING PROTEIN-RELATED"/>
    <property type="match status" value="1"/>
</dbReference>
<protein>
    <submittedName>
        <fullName evidence="7 8">TM2 domain-containing protein</fullName>
    </submittedName>
</protein>
<sequence length="110" mass="12988">MSDNLYLKQQLDERQLAMLQSEFNDKKKNKVVMWLLWFFLGGLGGHRFYLGDTGYAVGMLLVTLLVGWFTFFLPTFIWVIIDAFLINGRLEQKNREIEEQLIHKIKQFNG</sequence>